<dbReference type="InterPro" id="IPR011990">
    <property type="entry name" value="TPR-like_helical_dom_sf"/>
</dbReference>
<dbReference type="Gene3D" id="3.30.70.270">
    <property type="match status" value="1"/>
</dbReference>
<reference evidence="3" key="1">
    <citation type="submission" date="2019-08" db="EMBL/GenBank/DDBJ databases">
        <title>Complete Genome Sequence of the Polysaccharide-Degrading Rumen Bacterium Pseudobutyrivibrio xylanivorans MA3014.</title>
        <authorList>
            <person name="Palevich N."/>
            <person name="Maclean P.H."/>
            <person name="Kelly W.J."/>
            <person name="Leahy S.C."/>
            <person name="Rakonjac J."/>
            <person name="Attwood G.T."/>
        </authorList>
    </citation>
    <scope>NUCLEOTIDE SEQUENCE [LARGE SCALE GENOMIC DNA]</scope>
    <source>
        <strain evidence="3">MA3014</strain>
    </source>
</reference>
<dbReference type="KEGG" id="pxv:FXF36_15100"/>
<evidence type="ECO:0000259" key="1">
    <source>
        <dbReference type="PROSITE" id="PS50887"/>
    </source>
</evidence>
<dbReference type="CDD" id="cd01949">
    <property type="entry name" value="GGDEF"/>
    <property type="match status" value="1"/>
</dbReference>
<name>A0A5P6VU54_PSEXY</name>
<sequence>MEELLSKKSPDVAEYIRQINRARKVDNAKHLDLACDLFDMAQERGNEDLKDFASCTLGDACCQNNDFSQALYYLSAGIEGLAKTDEYMLICQSYNEMGIIYRSEGHSITSEECFLSSINIAREHRLYYQEALACSNFAALCEQMGAMAEGLEYHYRAVECCGLIDNSQLKNTFLVGEYALITTLFVMLDKIREAKGTLDDMERLVKLYPEFNESFEICIARWYYYNAVENNERSEECKRACIKAFYDCADLVRYFDEINAFSKLMLYDKEYRELEKVFEHIDNVFVYDDLTNLHLHIEEYKIGMYQDMGDEAKMLEASYNFYEYSRIKAADSKKSFMTTLRLRSELLQQKTKNLFLSAAAETDMLTGLANRTKLNNVIDELFIMANKECKSLGVEMLDVDYFKQVNDNYGHAKGDQLLKTIGKALKEFINDKIFIARYGGDEFVIYYYDMTDDQILEVVREIQNKMDIIGDELDLGVITVSQGIVNRIPEPCNRAWDYLNSADYALYYVKNNGKSNARLIHARKELEQEEWCKVF</sequence>
<dbReference type="Gene3D" id="1.25.40.10">
    <property type="entry name" value="Tetratricopeptide repeat domain"/>
    <property type="match status" value="1"/>
</dbReference>
<dbReference type="PROSITE" id="PS50887">
    <property type="entry name" value="GGDEF"/>
    <property type="match status" value="1"/>
</dbReference>
<dbReference type="OrthoDB" id="9805474at2"/>
<dbReference type="InterPro" id="IPR000160">
    <property type="entry name" value="GGDEF_dom"/>
</dbReference>
<dbReference type="PANTHER" id="PTHR45138">
    <property type="entry name" value="REGULATORY COMPONENTS OF SENSORY TRANSDUCTION SYSTEM"/>
    <property type="match status" value="1"/>
</dbReference>
<dbReference type="NCBIfam" id="TIGR00254">
    <property type="entry name" value="GGDEF"/>
    <property type="match status" value="1"/>
</dbReference>
<protein>
    <submittedName>
        <fullName evidence="2">GGDEF domain-containing protein</fullName>
    </submittedName>
</protein>
<dbReference type="InterPro" id="IPR029787">
    <property type="entry name" value="Nucleotide_cyclase"/>
</dbReference>
<dbReference type="GO" id="GO:0052621">
    <property type="term" value="F:diguanylate cyclase activity"/>
    <property type="evidence" value="ECO:0007669"/>
    <property type="project" value="TreeGrafter"/>
</dbReference>
<evidence type="ECO:0000313" key="2">
    <source>
        <dbReference type="EMBL" id="QFJ56117.1"/>
    </source>
</evidence>
<dbReference type="InterPro" id="IPR050469">
    <property type="entry name" value="Diguanylate_Cyclase"/>
</dbReference>
<dbReference type="SUPFAM" id="SSF55073">
    <property type="entry name" value="Nucleotide cyclase"/>
    <property type="match status" value="1"/>
</dbReference>
<evidence type="ECO:0000313" key="3">
    <source>
        <dbReference type="Proteomes" id="UP000327030"/>
    </source>
</evidence>
<proteinExistence type="predicted"/>
<dbReference type="AlphaFoldDB" id="A0A5P6VU54"/>
<dbReference type="InterPro" id="IPR043128">
    <property type="entry name" value="Rev_trsase/Diguanyl_cyclase"/>
</dbReference>
<feature type="domain" description="GGDEF" evidence="1">
    <location>
        <begin position="390"/>
        <end position="522"/>
    </location>
</feature>
<dbReference type="RefSeq" id="WP_151625526.1">
    <property type="nucleotide sequence ID" value="NZ_CP043028.1"/>
</dbReference>
<dbReference type="PANTHER" id="PTHR45138:SF9">
    <property type="entry name" value="DIGUANYLATE CYCLASE DGCM-RELATED"/>
    <property type="match status" value="1"/>
</dbReference>
<gene>
    <name evidence="2" type="ORF">FXF36_15100</name>
</gene>
<organism evidence="2 3">
    <name type="scientific">Pseudobutyrivibrio xylanivorans</name>
    <dbReference type="NCBI Taxonomy" id="185007"/>
    <lineage>
        <taxon>Bacteria</taxon>
        <taxon>Bacillati</taxon>
        <taxon>Bacillota</taxon>
        <taxon>Clostridia</taxon>
        <taxon>Lachnospirales</taxon>
        <taxon>Lachnospiraceae</taxon>
        <taxon>Pseudobutyrivibrio</taxon>
    </lineage>
</organism>
<dbReference type="Pfam" id="PF00990">
    <property type="entry name" value="GGDEF"/>
    <property type="match status" value="1"/>
</dbReference>
<dbReference type="SUPFAM" id="SSF48452">
    <property type="entry name" value="TPR-like"/>
    <property type="match status" value="1"/>
</dbReference>
<dbReference type="SMART" id="SM00267">
    <property type="entry name" value="GGDEF"/>
    <property type="match status" value="1"/>
</dbReference>
<accession>A0A5P6VU54</accession>
<dbReference type="EMBL" id="CP043028">
    <property type="protein sequence ID" value="QFJ56117.1"/>
    <property type="molecule type" value="Genomic_DNA"/>
</dbReference>
<dbReference type="Proteomes" id="UP000327030">
    <property type="component" value="Chromosome 1"/>
</dbReference>